<accession>G8ZRS6</accession>
<dbReference type="GeneID" id="11500553"/>
<dbReference type="OrthoDB" id="4036215at2759"/>
<gene>
    <name evidence="1" type="primary">TDEL0C03290</name>
    <name evidence="1" type="ORF">TDEL_0C03290</name>
</gene>
<dbReference type="KEGG" id="tdl:TDEL_0C03290"/>
<dbReference type="RefSeq" id="XP_003680429.1">
    <property type="nucleotide sequence ID" value="XM_003680381.1"/>
</dbReference>
<dbReference type="Proteomes" id="UP000005627">
    <property type="component" value="Chromosome 3"/>
</dbReference>
<dbReference type="eggNOG" id="ENOG502SCKA">
    <property type="taxonomic scope" value="Eukaryota"/>
</dbReference>
<proteinExistence type="predicted"/>
<sequence>MISDSITLNSLFISAQGRDDDDVSINSTDIYDCYLQPDNYDDTYEDLEDLEDDTFFESSQLHQLVQTQPVQLINEQDLIDRLPQPQELVVEEASNGISPMMTSRSSSMSSTFSKRNSLYGNVPESIDEEMGLECDGSMVERKVQPLFSAFNSIYNNTAQYEDYSAPRSFAIHESALDLGAEVNHYAISDSYHYSIHKSSNTRYATDEEIEFVKNLNSKLSRYSGYFTAGSKDQEYSDKVRFQEISYKFSKTYV</sequence>
<dbReference type="FunCoup" id="G8ZRS6">
    <property type="interactions" value="224"/>
</dbReference>
<dbReference type="EMBL" id="HE616744">
    <property type="protein sequence ID" value="CCE91218.1"/>
    <property type="molecule type" value="Genomic_DNA"/>
</dbReference>
<dbReference type="InParanoid" id="G8ZRS6"/>
<evidence type="ECO:0000313" key="2">
    <source>
        <dbReference type="Proteomes" id="UP000005627"/>
    </source>
</evidence>
<evidence type="ECO:0000313" key="1">
    <source>
        <dbReference type="EMBL" id="CCE91218.1"/>
    </source>
</evidence>
<dbReference type="AlphaFoldDB" id="G8ZRS6"/>
<name>G8ZRS6_TORDE</name>
<organism evidence="1 2">
    <name type="scientific">Torulaspora delbrueckii</name>
    <name type="common">Yeast</name>
    <name type="synonym">Candida colliculosa</name>
    <dbReference type="NCBI Taxonomy" id="4950"/>
    <lineage>
        <taxon>Eukaryota</taxon>
        <taxon>Fungi</taxon>
        <taxon>Dikarya</taxon>
        <taxon>Ascomycota</taxon>
        <taxon>Saccharomycotina</taxon>
        <taxon>Saccharomycetes</taxon>
        <taxon>Saccharomycetales</taxon>
        <taxon>Saccharomycetaceae</taxon>
        <taxon>Torulaspora</taxon>
    </lineage>
</organism>
<reference evidence="1 2" key="1">
    <citation type="journal article" date="2011" name="Proc. Natl. Acad. Sci. U.S.A.">
        <title>Evolutionary erosion of yeast sex chromosomes by mating-type switching accidents.</title>
        <authorList>
            <person name="Gordon J.L."/>
            <person name="Armisen D."/>
            <person name="Proux-Wera E."/>
            <person name="Oheigeartaigh S.S."/>
            <person name="Byrne K.P."/>
            <person name="Wolfe K.H."/>
        </authorList>
    </citation>
    <scope>NUCLEOTIDE SEQUENCE [LARGE SCALE GENOMIC DNA]</scope>
    <source>
        <strain evidence="2">ATCC 10662 / CBS 1146 / NBRC 0425 / NCYC 2629 / NRRL Y-866</strain>
    </source>
</reference>
<keyword evidence="2" id="KW-1185">Reference proteome</keyword>
<dbReference type="HOGENOM" id="CLU_1277352_0_0_1"/>
<protein>
    <submittedName>
        <fullName evidence="1">Uncharacterized protein</fullName>
    </submittedName>
</protein>
<dbReference type="STRING" id="1076872.G8ZRS6"/>